<organism evidence="1 2">
    <name type="scientific">Camellia lanceoleosa</name>
    <dbReference type="NCBI Taxonomy" id="1840588"/>
    <lineage>
        <taxon>Eukaryota</taxon>
        <taxon>Viridiplantae</taxon>
        <taxon>Streptophyta</taxon>
        <taxon>Embryophyta</taxon>
        <taxon>Tracheophyta</taxon>
        <taxon>Spermatophyta</taxon>
        <taxon>Magnoliopsida</taxon>
        <taxon>eudicotyledons</taxon>
        <taxon>Gunneridae</taxon>
        <taxon>Pentapetalae</taxon>
        <taxon>asterids</taxon>
        <taxon>Ericales</taxon>
        <taxon>Theaceae</taxon>
        <taxon>Camellia</taxon>
    </lineage>
</organism>
<accession>A0ACC0FZD4</accession>
<proteinExistence type="predicted"/>
<name>A0ACC0FZD4_9ERIC</name>
<dbReference type="EMBL" id="CM045770">
    <property type="protein sequence ID" value="KAI7992736.1"/>
    <property type="molecule type" value="Genomic_DNA"/>
</dbReference>
<reference evidence="1 2" key="1">
    <citation type="journal article" date="2022" name="Plant J.">
        <title>Chromosome-level genome of Camellia lanceoleosa provides a valuable resource for understanding genome evolution and self-incompatibility.</title>
        <authorList>
            <person name="Gong W."/>
            <person name="Xiao S."/>
            <person name="Wang L."/>
            <person name="Liao Z."/>
            <person name="Chang Y."/>
            <person name="Mo W."/>
            <person name="Hu G."/>
            <person name="Li W."/>
            <person name="Zhao G."/>
            <person name="Zhu H."/>
            <person name="Hu X."/>
            <person name="Ji K."/>
            <person name="Xiang X."/>
            <person name="Song Q."/>
            <person name="Yuan D."/>
            <person name="Jin S."/>
            <person name="Zhang L."/>
        </authorList>
    </citation>
    <scope>NUCLEOTIDE SEQUENCE [LARGE SCALE GENOMIC DNA]</scope>
    <source>
        <strain evidence="1">SQ_2022a</strain>
    </source>
</reference>
<sequence>MVLSSNSNKSNKSSSTSNQCVKRNGFFGGAVLNLVQMTPLNLRSVLGPQHKCGRVHSLFWRPKSTAIDVGVPIGKNKIVQVFYEPSSFFSLRPKEIAEGDDIVEKSSIPIMSSNSIKIDEYSKRQESGGVHKASYPNNASQRNKERKKKLLKASLVLPKFKRWGIGFREVAPQRQSAWPQGRPLLLVPNTNTKNKSKRRKRIFGGVAVSSLMDALSYSSDSSAAITNVHHMMMTMIMSHVHVPVPVPSSSRSLLLGKNITDPRFFREEHHRSQIRDF</sequence>
<keyword evidence="2" id="KW-1185">Reference proteome</keyword>
<evidence type="ECO:0000313" key="1">
    <source>
        <dbReference type="EMBL" id="KAI7992736.1"/>
    </source>
</evidence>
<gene>
    <name evidence="1" type="ORF">LOK49_LG12G01175</name>
</gene>
<evidence type="ECO:0000313" key="2">
    <source>
        <dbReference type="Proteomes" id="UP001060215"/>
    </source>
</evidence>
<comment type="caution">
    <text evidence="1">The sequence shown here is derived from an EMBL/GenBank/DDBJ whole genome shotgun (WGS) entry which is preliminary data.</text>
</comment>
<dbReference type="Proteomes" id="UP001060215">
    <property type="component" value="Chromosome 13"/>
</dbReference>
<protein>
    <submittedName>
        <fullName evidence="1">Uncharacterized protein</fullName>
    </submittedName>
</protein>